<evidence type="ECO:0000256" key="1">
    <source>
        <dbReference type="ARBA" id="ARBA00004123"/>
    </source>
</evidence>
<evidence type="ECO:0000256" key="2">
    <source>
        <dbReference type="ARBA" id="ARBA00010489"/>
    </source>
</evidence>
<name>A0AAD5RXE7_9PEZI</name>
<evidence type="ECO:0000259" key="11">
    <source>
        <dbReference type="SMART" id="SM00479"/>
    </source>
</evidence>
<dbReference type="GO" id="GO:0005634">
    <property type="term" value="C:nucleus"/>
    <property type="evidence" value="ECO:0007669"/>
    <property type="project" value="UniProtKB-SubCell"/>
</dbReference>
<evidence type="ECO:0000313" key="13">
    <source>
        <dbReference type="Proteomes" id="UP001201980"/>
    </source>
</evidence>
<evidence type="ECO:0000256" key="8">
    <source>
        <dbReference type="ARBA" id="ARBA00023242"/>
    </source>
</evidence>
<feature type="domain" description="Exonuclease" evidence="11">
    <location>
        <begin position="172"/>
        <end position="334"/>
    </location>
</feature>
<dbReference type="SMART" id="SM00479">
    <property type="entry name" value="EXOIII"/>
    <property type="match status" value="1"/>
</dbReference>
<comment type="caution">
    <text evidence="12">The sequence shown here is derived from an EMBL/GenBank/DDBJ whole genome shotgun (WGS) entry which is preliminary data.</text>
</comment>
<dbReference type="Proteomes" id="UP001201980">
    <property type="component" value="Unassembled WGS sequence"/>
</dbReference>
<keyword evidence="8" id="KW-0539">Nucleus</keyword>
<dbReference type="AlphaFoldDB" id="A0AAD5RXE7"/>
<comment type="function">
    <text evidence="9">Exoribonuclease involved in ribosome biosynthesis. Involved in the processing of ITS1, the internal transcribed spacer localized between the 18S and 5.8S rRNAs.</text>
</comment>
<dbReference type="SUPFAM" id="SSF53098">
    <property type="entry name" value="Ribonuclease H-like"/>
    <property type="match status" value="1"/>
</dbReference>
<dbReference type="PANTHER" id="PTHR12801">
    <property type="entry name" value="RNA EXONUCLEASE REXO1 / RECO3 FAMILY MEMBER-RELATED"/>
    <property type="match status" value="1"/>
</dbReference>
<keyword evidence="13" id="KW-1185">Reference proteome</keyword>
<keyword evidence="6" id="KW-0378">Hydrolase</keyword>
<dbReference type="InterPro" id="IPR047021">
    <property type="entry name" value="REXO1/3/4-like"/>
</dbReference>
<feature type="compositionally biased region" description="Basic and acidic residues" evidence="10">
    <location>
        <begin position="36"/>
        <end position="46"/>
    </location>
</feature>
<dbReference type="InterPro" id="IPR012337">
    <property type="entry name" value="RNaseH-like_sf"/>
</dbReference>
<evidence type="ECO:0000256" key="4">
    <source>
        <dbReference type="ARBA" id="ARBA00022552"/>
    </source>
</evidence>
<dbReference type="GO" id="GO:0000027">
    <property type="term" value="P:ribosomal large subunit assembly"/>
    <property type="evidence" value="ECO:0007669"/>
    <property type="project" value="TreeGrafter"/>
</dbReference>
<evidence type="ECO:0000256" key="6">
    <source>
        <dbReference type="ARBA" id="ARBA00022801"/>
    </source>
</evidence>
<evidence type="ECO:0000256" key="9">
    <source>
        <dbReference type="ARBA" id="ARBA00025599"/>
    </source>
</evidence>
<dbReference type="GO" id="GO:0006364">
    <property type="term" value="P:rRNA processing"/>
    <property type="evidence" value="ECO:0007669"/>
    <property type="project" value="UniProtKB-KW"/>
</dbReference>
<dbReference type="Pfam" id="PF00929">
    <property type="entry name" value="RNase_T"/>
    <property type="match status" value="1"/>
</dbReference>
<dbReference type="InterPro" id="IPR036397">
    <property type="entry name" value="RNaseH_sf"/>
</dbReference>
<sequence length="357" mass="39356">MSSSSITAKRSHTSPHPLPLAPADMAGGLSSNWKNLQDRIKQDSSKPHKRKREKDEDREVTSATAITKGSPGSQRKRRRALNPRGCDITKLINPTENSRWGRGMGNSHSSRELGSDKEHKVPLEIIDAQLRHAPSSEVVADVFGLGLNKMTIQASEKERVNEGLAPGVKPGKYIALDCEMVGVGEGGYESALARVSVVDFHGAQVFDSFVKVDHRVTDWRTPITGITPETLAQALPFSDVRQQILNLIRDRIVVGHDLVHDLQVLEVDGLPAARRRDTATFGGFKKYGNGPKPKLKDLSAIILGIEIQQGHHSSIQDARIAMALFRKFKQAFDLEINAKYGEGQKGSSKKTKLQKRR</sequence>
<dbReference type="GO" id="GO:0003676">
    <property type="term" value="F:nucleic acid binding"/>
    <property type="evidence" value="ECO:0007669"/>
    <property type="project" value="InterPro"/>
</dbReference>
<gene>
    <name evidence="12" type="ORF">MKZ38_005323</name>
</gene>
<comment type="similarity">
    <text evidence="2">Belongs to the REXO4 family.</text>
</comment>
<evidence type="ECO:0000256" key="10">
    <source>
        <dbReference type="SAM" id="MobiDB-lite"/>
    </source>
</evidence>
<keyword evidence="5" id="KW-0540">Nuclease</keyword>
<accession>A0AAD5RXE7</accession>
<dbReference type="Gene3D" id="3.30.420.10">
    <property type="entry name" value="Ribonuclease H-like superfamily/Ribonuclease H"/>
    <property type="match status" value="1"/>
</dbReference>
<organism evidence="12 13">
    <name type="scientific">Zalerion maritima</name>
    <dbReference type="NCBI Taxonomy" id="339359"/>
    <lineage>
        <taxon>Eukaryota</taxon>
        <taxon>Fungi</taxon>
        <taxon>Dikarya</taxon>
        <taxon>Ascomycota</taxon>
        <taxon>Pezizomycotina</taxon>
        <taxon>Sordariomycetes</taxon>
        <taxon>Lulworthiomycetidae</taxon>
        <taxon>Lulworthiales</taxon>
        <taxon>Lulworthiaceae</taxon>
        <taxon>Zalerion</taxon>
    </lineage>
</organism>
<proteinExistence type="inferred from homology"/>
<protein>
    <recommendedName>
        <fullName evidence="3">RNA exonuclease 4</fullName>
    </recommendedName>
</protein>
<dbReference type="CDD" id="cd06144">
    <property type="entry name" value="REX4_like"/>
    <property type="match status" value="1"/>
</dbReference>
<feature type="compositionally biased region" description="Polar residues" evidence="10">
    <location>
        <begin position="61"/>
        <end position="73"/>
    </location>
</feature>
<dbReference type="InterPro" id="IPR037431">
    <property type="entry name" value="REX4_DEDDh_dom"/>
</dbReference>
<feature type="region of interest" description="Disordered" evidence="10">
    <location>
        <begin position="1"/>
        <end position="117"/>
    </location>
</feature>
<evidence type="ECO:0000256" key="3">
    <source>
        <dbReference type="ARBA" id="ARBA00016937"/>
    </source>
</evidence>
<keyword evidence="7" id="KW-0269">Exonuclease</keyword>
<comment type="subcellular location">
    <subcellularLocation>
        <location evidence="1">Nucleus</location>
    </subcellularLocation>
</comment>
<evidence type="ECO:0000313" key="12">
    <source>
        <dbReference type="EMBL" id="KAJ2905447.1"/>
    </source>
</evidence>
<evidence type="ECO:0000256" key="7">
    <source>
        <dbReference type="ARBA" id="ARBA00022839"/>
    </source>
</evidence>
<dbReference type="InterPro" id="IPR013520">
    <property type="entry name" value="Ribonucl_H"/>
</dbReference>
<dbReference type="PANTHER" id="PTHR12801:SF45">
    <property type="entry name" value="RNA EXONUCLEASE 4"/>
    <property type="match status" value="1"/>
</dbReference>
<reference evidence="12" key="1">
    <citation type="submission" date="2022-07" db="EMBL/GenBank/DDBJ databases">
        <title>Draft genome sequence of Zalerion maritima ATCC 34329, a (micro)plastics degrading marine fungus.</title>
        <authorList>
            <person name="Paco A."/>
            <person name="Goncalves M.F.M."/>
            <person name="Rocha-Santos T.A.P."/>
            <person name="Alves A."/>
        </authorList>
    </citation>
    <scope>NUCLEOTIDE SEQUENCE</scope>
    <source>
        <strain evidence="12">ATCC 34329</strain>
    </source>
</reference>
<evidence type="ECO:0000256" key="5">
    <source>
        <dbReference type="ARBA" id="ARBA00022722"/>
    </source>
</evidence>
<keyword evidence="4" id="KW-0698">rRNA processing</keyword>
<dbReference type="EMBL" id="JAKWBI020000031">
    <property type="protein sequence ID" value="KAJ2905447.1"/>
    <property type="molecule type" value="Genomic_DNA"/>
</dbReference>
<dbReference type="GO" id="GO:0008408">
    <property type="term" value="F:3'-5' exonuclease activity"/>
    <property type="evidence" value="ECO:0007669"/>
    <property type="project" value="InterPro"/>
</dbReference>